<evidence type="ECO:0000313" key="2">
    <source>
        <dbReference type="Proteomes" id="UP001314170"/>
    </source>
</evidence>
<organism evidence="1 2">
    <name type="scientific">Dovyalis caffra</name>
    <dbReference type="NCBI Taxonomy" id="77055"/>
    <lineage>
        <taxon>Eukaryota</taxon>
        <taxon>Viridiplantae</taxon>
        <taxon>Streptophyta</taxon>
        <taxon>Embryophyta</taxon>
        <taxon>Tracheophyta</taxon>
        <taxon>Spermatophyta</taxon>
        <taxon>Magnoliopsida</taxon>
        <taxon>eudicotyledons</taxon>
        <taxon>Gunneridae</taxon>
        <taxon>Pentapetalae</taxon>
        <taxon>rosids</taxon>
        <taxon>fabids</taxon>
        <taxon>Malpighiales</taxon>
        <taxon>Salicaceae</taxon>
        <taxon>Flacourtieae</taxon>
        <taxon>Dovyalis</taxon>
    </lineage>
</organism>
<protein>
    <submittedName>
        <fullName evidence="1">Uncharacterized protein</fullName>
    </submittedName>
</protein>
<sequence>MQVWMQQHMIQLLDGSLKEDRVYKNKEEKVDEEVWMFDYTKELDEAIVQEPRRALKFHEMLLKMG</sequence>
<reference evidence="1 2" key="1">
    <citation type="submission" date="2024-01" db="EMBL/GenBank/DDBJ databases">
        <authorList>
            <person name="Waweru B."/>
        </authorList>
    </citation>
    <scope>NUCLEOTIDE SEQUENCE [LARGE SCALE GENOMIC DNA]</scope>
</reference>
<gene>
    <name evidence="1" type="ORF">DCAF_LOCUS23640</name>
</gene>
<proteinExistence type="predicted"/>
<dbReference type="EMBL" id="CAWUPB010001184">
    <property type="protein sequence ID" value="CAK7351011.1"/>
    <property type="molecule type" value="Genomic_DNA"/>
</dbReference>
<evidence type="ECO:0000313" key="1">
    <source>
        <dbReference type="EMBL" id="CAK7351011.1"/>
    </source>
</evidence>
<comment type="caution">
    <text evidence="1">The sequence shown here is derived from an EMBL/GenBank/DDBJ whole genome shotgun (WGS) entry which is preliminary data.</text>
</comment>
<accession>A0AAV1SIF0</accession>
<dbReference type="Proteomes" id="UP001314170">
    <property type="component" value="Unassembled WGS sequence"/>
</dbReference>
<keyword evidence="2" id="KW-1185">Reference proteome</keyword>
<dbReference type="AlphaFoldDB" id="A0AAV1SIF0"/>
<name>A0AAV1SIF0_9ROSI</name>